<dbReference type="SUPFAM" id="SSF53300">
    <property type="entry name" value="vWA-like"/>
    <property type="match status" value="1"/>
</dbReference>
<dbReference type="InterPro" id="IPR036465">
    <property type="entry name" value="vWFA_dom_sf"/>
</dbReference>
<gene>
    <name evidence="3" type="ORF">O4H49_13455</name>
</gene>
<evidence type="ECO:0000313" key="3">
    <source>
        <dbReference type="EMBL" id="MCZ4281792.1"/>
    </source>
</evidence>
<dbReference type="Proteomes" id="UP001069802">
    <property type="component" value="Unassembled WGS sequence"/>
</dbReference>
<feature type="domain" description="VWFA" evidence="2">
    <location>
        <begin position="41"/>
        <end position="230"/>
    </location>
</feature>
<reference evidence="3" key="1">
    <citation type="submission" date="2022-12" db="EMBL/GenBank/DDBJ databases">
        <title>Bacterial isolates from different developmental stages of Nematostella vectensis.</title>
        <authorList>
            <person name="Fraune S."/>
        </authorList>
    </citation>
    <scope>NUCLEOTIDE SEQUENCE</scope>
    <source>
        <strain evidence="3">G21630-S1</strain>
    </source>
</reference>
<dbReference type="InterPro" id="IPR010607">
    <property type="entry name" value="DUF1194"/>
</dbReference>
<dbReference type="InterPro" id="IPR002035">
    <property type="entry name" value="VWF_A"/>
</dbReference>
<dbReference type="Gene3D" id="3.40.50.410">
    <property type="entry name" value="von Willebrand factor, type A domain"/>
    <property type="match status" value="1"/>
</dbReference>
<keyword evidence="1" id="KW-0732">Signal</keyword>
<evidence type="ECO:0000313" key="4">
    <source>
        <dbReference type="Proteomes" id="UP001069802"/>
    </source>
</evidence>
<name>A0ABT4LL41_9PROT</name>
<feature type="signal peptide" evidence="1">
    <location>
        <begin position="1"/>
        <end position="28"/>
    </location>
</feature>
<protein>
    <submittedName>
        <fullName evidence="3">DUF1194 domain-containing protein</fullName>
    </submittedName>
</protein>
<dbReference type="EMBL" id="JAPWGY010000004">
    <property type="protein sequence ID" value="MCZ4281792.1"/>
    <property type="molecule type" value="Genomic_DNA"/>
</dbReference>
<organism evidence="3 4">
    <name type="scientific">Kiloniella laminariae</name>
    <dbReference type="NCBI Taxonomy" id="454162"/>
    <lineage>
        <taxon>Bacteria</taxon>
        <taxon>Pseudomonadati</taxon>
        <taxon>Pseudomonadota</taxon>
        <taxon>Alphaproteobacteria</taxon>
        <taxon>Rhodospirillales</taxon>
        <taxon>Kiloniellaceae</taxon>
        <taxon>Kiloniella</taxon>
    </lineage>
</organism>
<proteinExistence type="predicted"/>
<evidence type="ECO:0000259" key="2">
    <source>
        <dbReference type="PROSITE" id="PS50234"/>
    </source>
</evidence>
<comment type="caution">
    <text evidence="3">The sequence shown here is derived from an EMBL/GenBank/DDBJ whole genome shotgun (WGS) entry which is preliminary data.</text>
</comment>
<feature type="chain" id="PRO_5046901496" evidence="1">
    <location>
        <begin position="29"/>
        <end position="249"/>
    </location>
</feature>
<accession>A0ABT4LL41</accession>
<dbReference type="Pfam" id="PF06707">
    <property type="entry name" value="DUF1194"/>
    <property type="match status" value="1"/>
</dbReference>
<sequence>MVHFTSSLRGVRHCLLVIFSFMNFPALAQTNLSLPPQVDLQLILAIDCSYSVDQYEYIQQMQGIAYALNSKEIREAVQLGHHQKIALTLIQWSSSSNQDVVLPWTLIGPPGSFEAVAAEIARLPRSVPIGSTSLSAVIAQSIHIFNRSPFHSSRRTLDISGDGRNNDGIPVHYLRDVAVKNNITINGLAIVNDIPTLDSYFRSQVTGGFNSFVIKANSYDDYRQAIVQKLVREIGNLPVAGGPALPARP</sequence>
<keyword evidence="4" id="KW-1185">Reference proteome</keyword>
<dbReference type="PROSITE" id="PS50234">
    <property type="entry name" value="VWFA"/>
    <property type="match status" value="1"/>
</dbReference>
<evidence type="ECO:0000256" key="1">
    <source>
        <dbReference type="SAM" id="SignalP"/>
    </source>
</evidence>
<dbReference type="RefSeq" id="WP_269423950.1">
    <property type="nucleotide sequence ID" value="NZ_JAPWGY010000004.1"/>
</dbReference>